<proteinExistence type="predicted"/>
<organism evidence="2 3">
    <name type="scientific">Oidiodendron maius (strain Zn)</name>
    <dbReference type="NCBI Taxonomy" id="913774"/>
    <lineage>
        <taxon>Eukaryota</taxon>
        <taxon>Fungi</taxon>
        <taxon>Dikarya</taxon>
        <taxon>Ascomycota</taxon>
        <taxon>Pezizomycotina</taxon>
        <taxon>Leotiomycetes</taxon>
        <taxon>Leotiomycetes incertae sedis</taxon>
        <taxon>Myxotrichaceae</taxon>
        <taxon>Oidiodendron</taxon>
    </lineage>
</organism>
<name>A0A0C3H3E3_OIDMZ</name>
<dbReference type="Pfam" id="PF13668">
    <property type="entry name" value="Ferritin_2"/>
    <property type="match status" value="1"/>
</dbReference>
<dbReference type="CDD" id="cd00657">
    <property type="entry name" value="Ferritin_like"/>
    <property type="match status" value="1"/>
</dbReference>
<evidence type="ECO:0000313" key="2">
    <source>
        <dbReference type="EMBL" id="KIN02601.1"/>
    </source>
</evidence>
<evidence type="ECO:0000256" key="1">
    <source>
        <dbReference type="SAM" id="MobiDB-lite"/>
    </source>
</evidence>
<reference evidence="3" key="2">
    <citation type="submission" date="2015-01" db="EMBL/GenBank/DDBJ databases">
        <title>Evolutionary Origins and Diversification of the Mycorrhizal Mutualists.</title>
        <authorList>
            <consortium name="DOE Joint Genome Institute"/>
            <consortium name="Mycorrhizal Genomics Consortium"/>
            <person name="Kohler A."/>
            <person name="Kuo A."/>
            <person name="Nagy L.G."/>
            <person name="Floudas D."/>
            <person name="Copeland A."/>
            <person name="Barry K.W."/>
            <person name="Cichocki N."/>
            <person name="Veneault-Fourrey C."/>
            <person name="LaButti K."/>
            <person name="Lindquist E.A."/>
            <person name="Lipzen A."/>
            <person name="Lundell T."/>
            <person name="Morin E."/>
            <person name="Murat C."/>
            <person name="Riley R."/>
            <person name="Ohm R."/>
            <person name="Sun H."/>
            <person name="Tunlid A."/>
            <person name="Henrissat B."/>
            <person name="Grigoriev I.V."/>
            <person name="Hibbett D.S."/>
            <person name="Martin F."/>
        </authorList>
    </citation>
    <scope>NUCLEOTIDE SEQUENCE [LARGE SCALE GENOMIC DNA]</scope>
    <source>
        <strain evidence="3">Zn</strain>
    </source>
</reference>
<dbReference type="InterPro" id="IPR009078">
    <property type="entry name" value="Ferritin-like_SF"/>
</dbReference>
<dbReference type="SUPFAM" id="SSF47240">
    <property type="entry name" value="Ferritin-like"/>
    <property type="match status" value="1"/>
</dbReference>
<sequence length="325" mass="35936">MTTYSPGFDDYYNSYRGKDPPWPGNEREPIMPTGNGPPGPDDNLFQNLLSAEWAIFNFYQKAVEMFDASTFTDIGLPPTTYDRIQEIRDNEAGHLVLFRDSISGNSIKPGPCEYNFGFKDAKSFITTMTLLEIASMAFLSALVQQAKADATRGALVAIASTEARHETWALMDLWGVNPFGGPADTSFPYAHQILYTTNQFIVPGSCHSANPPYPFPAQEIAQFTYDSKTDSALTSGTDVRFKYTTPQPEWEEGKAYYAVFFHGLLRVSVPYDIKTNSTRIPDFDMNKGVIICVIADTLDAPQKETVVAGPVLLVQQPAGALKLYG</sequence>
<dbReference type="OrthoDB" id="1001765at2759"/>
<evidence type="ECO:0000313" key="3">
    <source>
        <dbReference type="Proteomes" id="UP000054321"/>
    </source>
</evidence>
<protein>
    <submittedName>
        <fullName evidence="2">Uncharacterized protein</fullName>
    </submittedName>
</protein>
<gene>
    <name evidence="2" type="ORF">OIDMADRAFT_40506</name>
</gene>
<dbReference type="AlphaFoldDB" id="A0A0C3H3E3"/>
<dbReference type="STRING" id="913774.A0A0C3H3E3"/>
<dbReference type="InParanoid" id="A0A0C3H3E3"/>
<dbReference type="Proteomes" id="UP000054321">
    <property type="component" value="Unassembled WGS sequence"/>
</dbReference>
<dbReference type="EMBL" id="KN832874">
    <property type="protein sequence ID" value="KIN02601.1"/>
    <property type="molecule type" value="Genomic_DNA"/>
</dbReference>
<reference evidence="2 3" key="1">
    <citation type="submission" date="2014-04" db="EMBL/GenBank/DDBJ databases">
        <authorList>
            <consortium name="DOE Joint Genome Institute"/>
            <person name="Kuo A."/>
            <person name="Martino E."/>
            <person name="Perotto S."/>
            <person name="Kohler A."/>
            <person name="Nagy L.G."/>
            <person name="Floudas D."/>
            <person name="Copeland A."/>
            <person name="Barry K.W."/>
            <person name="Cichocki N."/>
            <person name="Veneault-Fourrey C."/>
            <person name="LaButti K."/>
            <person name="Lindquist E.A."/>
            <person name="Lipzen A."/>
            <person name="Lundell T."/>
            <person name="Morin E."/>
            <person name="Murat C."/>
            <person name="Sun H."/>
            <person name="Tunlid A."/>
            <person name="Henrissat B."/>
            <person name="Grigoriev I.V."/>
            <person name="Hibbett D.S."/>
            <person name="Martin F."/>
            <person name="Nordberg H.P."/>
            <person name="Cantor M.N."/>
            <person name="Hua S.X."/>
        </authorList>
    </citation>
    <scope>NUCLEOTIDE SEQUENCE [LARGE SCALE GENOMIC DNA]</scope>
    <source>
        <strain evidence="2 3">Zn</strain>
    </source>
</reference>
<feature type="region of interest" description="Disordered" evidence="1">
    <location>
        <begin position="15"/>
        <end position="41"/>
    </location>
</feature>
<keyword evidence="3" id="KW-1185">Reference proteome</keyword>
<accession>A0A0C3H3E3</accession>
<dbReference type="HOGENOM" id="CLU_029630_5_0_1"/>